<dbReference type="Pfam" id="PF23726">
    <property type="entry name" value="Beta-prop_RSE1_2nd"/>
    <property type="match status" value="1"/>
</dbReference>
<name>A0A7R8WW73_9CRUS</name>
<feature type="domain" description="RSE1/DDB1/CPSF1 C-terminal" evidence="1">
    <location>
        <begin position="295"/>
        <end position="600"/>
    </location>
</feature>
<dbReference type="OrthoDB" id="433457at2759"/>
<proteinExistence type="predicted"/>
<accession>A0A7R8WW73</accession>
<organism evidence="3">
    <name type="scientific">Cyprideis torosa</name>
    <dbReference type="NCBI Taxonomy" id="163714"/>
    <lineage>
        <taxon>Eukaryota</taxon>
        <taxon>Metazoa</taxon>
        <taxon>Ecdysozoa</taxon>
        <taxon>Arthropoda</taxon>
        <taxon>Crustacea</taxon>
        <taxon>Oligostraca</taxon>
        <taxon>Ostracoda</taxon>
        <taxon>Podocopa</taxon>
        <taxon>Podocopida</taxon>
        <taxon>Cytherocopina</taxon>
        <taxon>Cytheroidea</taxon>
        <taxon>Cytherideidae</taxon>
        <taxon>Cyprideis</taxon>
    </lineage>
</organism>
<dbReference type="GO" id="GO:0005634">
    <property type="term" value="C:nucleus"/>
    <property type="evidence" value="ECO:0007669"/>
    <property type="project" value="InterPro"/>
</dbReference>
<gene>
    <name evidence="3" type="ORF">CTOB1V02_LOCUS14111</name>
</gene>
<dbReference type="Gene3D" id="1.10.150.910">
    <property type="match status" value="1"/>
</dbReference>
<dbReference type="InterPro" id="IPR004871">
    <property type="entry name" value="RSE1/DDB1/CPSF1_C"/>
</dbReference>
<protein>
    <recommendedName>
        <fullName evidence="4">DNA damage-binding protein 1</fullName>
    </recommendedName>
</protein>
<reference evidence="3" key="1">
    <citation type="submission" date="2020-11" db="EMBL/GenBank/DDBJ databases">
        <authorList>
            <person name="Tran Van P."/>
        </authorList>
    </citation>
    <scope>NUCLEOTIDE SEQUENCE</scope>
</reference>
<dbReference type="InterPro" id="IPR036322">
    <property type="entry name" value="WD40_repeat_dom_sf"/>
</dbReference>
<feature type="domain" description="RSE1/DDB1/CPSF1 second beta-propeller" evidence="2">
    <location>
        <begin position="2"/>
        <end position="219"/>
    </location>
</feature>
<dbReference type="SUPFAM" id="SSF50978">
    <property type="entry name" value="WD40 repeat-like"/>
    <property type="match status" value="1"/>
</dbReference>
<dbReference type="GO" id="GO:0003676">
    <property type="term" value="F:nucleic acid binding"/>
    <property type="evidence" value="ECO:0007669"/>
    <property type="project" value="InterPro"/>
</dbReference>
<evidence type="ECO:0000259" key="2">
    <source>
        <dbReference type="Pfam" id="PF23726"/>
    </source>
</evidence>
<dbReference type="Pfam" id="PF03178">
    <property type="entry name" value="CPSF_A"/>
    <property type="match status" value="1"/>
</dbReference>
<dbReference type="GO" id="GO:0016567">
    <property type="term" value="P:protein ubiquitination"/>
    <property type="evidence" value="ECO:0007669"/>
    <property type="project" value="UniProtKB-UniPathway"/>
</dbReference>
<dbReference type="InterPro" id="IPR015943">
    <property type="entry name" value="WD40/YVTN_repeat-like_dom_sf"/>
</dbReference>
<evidence type="ECO:0000313" key="3">
    <source>
        <dbReference type="EMBL" id="CAD7236296.1"/>
    </source>
</evidence>
<dbReference type="AlphaFoldDB" id="A0A7R8WW73"/>
<dbReference type="Gene3D" id="2.130.10.10">
    <property type="entry name" value="YVTN repeat-like/Quinoprotein amine dehydrogenase"/>
    <property type="match status" value="1"/>
</dbReference>
<evidence type="ECO:0008006" key="4">
    <source>
        <dbReference type="Google" id="ProtNLM"/>
    </source>
</evidence>
<dbReference type="InterPro" id="IPR058543">
    <property type="entry name" value="Beta-prop_RSE1/DDB1/CPSF1_2nd"/>
</dbReference>
<dbReference type="PANTHER" id="PTHR10644">
    <property type="entry name" value="DNA REPAIR/RNA PROCESSING CPSF FAMILY"/>
    <property type="match status" value="1"/>
</dbReference>
<evidence type="ECO:0000259" key="1">
    <source>
        <dbReference type="Pfam" id="PF03178"/>
    </source>
</evidence>
<dbReference type="UniPathway" id="UPA00143"/>
<sequence>MQWRPPESGKINLADGNKGQIVVVSGATVYFLEIKETTGKALSFVTRKKLDAEISCISINPLRTQDDTTKMVAVGSWDMDFSLLILPDFKVIASHSMPNQVIPRGILPIVFDGVQYLLVGLGDGTLLYYVMDTSSGALSGKKRVTLGTRPLSLKIFRNRGDQASVFVCSDRPSVIHSVNKKLVFSSVNIKEVSYMCPLHTEAYPNSLSMATSSKFMIGNMIGTIQSIPLGVTPLNIAHQSSTSSYAILTYGSGVLDPGKSEPVLFGVTAHALSTSESRAASENAPIPNTRSLVHHVLIMHQNTSEIAHAHRLLPGEQGRCITSATLKDNEEYFLVGTKNTSWPAPPRGRILVFKYDRSDLQLVAEEESEGAVHSVVPFHGKVLCATGDKVCLYDWTGKKMKLECSHQVKMHPFSLKTNGDFILVSGFKGSITGLLYHSVESHLEEIEIVPPRHSIGLNAVEMLDDDLFLCADDSYNLTVRQKDSSSPKSLSIAEAGLFHLEDNVNVFCEGEPFKQGATSVPIKGCVLFGTRNGAIGLCCQIPKEFSKCLLELQDKMSETFLLAGGTVGQTRQSFYRWWMTASGRDKNKGFIDGDLIESYLELDLEKQEEIAKSISLPGGTQATADELCKLVEDLAKLH</sequence>
<dbReference type="InterPro" id="IPR050358">
    <property type="entry name" value="RSE1/DDB1/CFT1"/>
</dbReference>
<dbReference type="EMBL" id="OB677953">
    <property type="protein sequence ID" value="CAD7236296.1"/>
    <property type="molecule type" value="Genomic_DNA"/>
</dbReference>